<accession>A0ABW2IWM1</accession>
<name>A0ABW2IWM1_9GAMM</name>
<protein>
    <recommendedName>
        <fullName evidence="3">Transcriptional regulator</fullName>
    </recommendedName>
</protein>
<dbReference type="Proteomes" id="UP001596506">
    <property type="component" value="Unassembled WGS sequence"/>
</dbReference>
<gene>
    <name evidence="1" type="ORF">ACFQQA_11015</name>
</gene>
<comment type="caution">
    <text evidence="1">The sequence shown here is derived from an EMBL/GenBank/DDBJ whole genome shotgun (WGS) entry which is preliminary data.</text>
</comment>
<evidence type="ECO:0008006" key="3">
    <source>
        <dbReference type="Google" id="ProtNLM"/>
    </source>
</evidence>
<proteinExistence type="predicted"/>
<sequence>MEKQKTCHESRAKDFLRLSPEELRDKYPDDEEIQGALAQVTLARKMYHSQNGTLENFAHIETELVKRIALNLAQGLPVLVSNIEEVFRDTSL</sequence>
<dbReference type="RefSeq" id="WP_100689538.1">
    <property type="nucleotide sequence ID" value="NZ_JBHTBD010000003.1"/>
</dbReference>
<reference evidence="2" key="1">
    <citation type="journal article" date="2019" name="Int. J. Syst. Evol. Microbiol.">
        <title>The Global Catalogue of Microorganisms (GCM) 10K type strain sequencing project: providing services to taxonomists for standard genome sequencing and annotation.</title>
        <authorList>
            <consortium name="The Broad Institute Genomics Platform"/>
            <consortium name="The Broad Institute Genome Sequencing Center for Infectious Disease"/>
            <person name="Wu L."/>
            <person name="Ma J."/>
        </authorList>
    </citation>
    <scope>NUCLEOTIDE SEQUENCE [LARGE SCALE GENOMIC DNA]</scope>
    <source>
        <strain evidence="2">CCUG 60559</strain>
    </source>
</reference>
<evidence type="ECO:0000313" key="2">
    <source>
        <dbReference type="Proteomes" id="UP001596506"/>
    </source>
</evidence>
<keyword evidence="2" id="KW-1185">Reference proteome</keyword>
<dbReference type="EMBL" id="JBHTBD010000003">
    <property type="protein sequence ID" value="MFC7295256.1"/>
    <property type="molecule type" value="Genomic_DNA"/>
</dbReference>
<organism evidence="1 2">
    <name type="scientific">Marinobacter aromaticivorans</name>
    <dbReference type="NCBI Taxonomy" id="1494078"/>
    <lineage>
        <taxon>Bacteria</taxon>
        <taxon>Pseudomonadati</taxon>
        <taxon>Pseudomonadota</taxon>
        <taxon>Gammaproteobacteria</taxon>
        <taxon>Pseudomonadales</taxon>
        <taxon>Marinobacteraceae</taxon>
        <taxon>Marinobacter</taxon>
    </lineage>
</organism>
<evidence type="ECO:0000313" key="1">
    <source>
        <dbReference type="EMBL" id="MFC7295256.1"/>
    </source>
</evidence>